<dbReference type="EMBL" id="JEMT01027462">
    <property type="protein sequence ID" value="EXX57011.1"/>
    <property type="molecule type" value="Genomic_DNA"/>
</dbReference>
<dbReference type="SUPFAM" id="SSF56112">
    <property type="entry name" value="Protein kinase-like (PK-like)"/>
    <property type="match status" value="1"/>
</dbReference>
<dbReference type="Proteomes" id="UP000022910">
    <property type="component" value="Unassembled WGS sequence"/>
</dbReference>
<feature type="domain" description="Protein kinase" evidence="1">
    <location>
        <begin position="106"/>
        <end position="383"/>
    </location>
</feature>
<dbReference type="Pfam" id="PF07714">
    <property type="entry name" value="PK_Tyr_Ser-Thr"/>
    <property type="match status" value="1"/>
</dbReference>
<dbReference type="InterPro" id="IPR000719">
    <property type="entry name" value="Prot_kinase_dom"/>
</dbReference>
<proteinExistence type="predicted"/>
<organism evidence="2 3">
    <name type="scientific">Rhizophagus irregularis (strain DAOM 197198w)</name>
    <name type="common">Glomus intraradices</name>
    <dbReference type="NCBI Taxonomy" id="1432141"/>
    <lineage>
        <taxon>Eukaryota</taxon>
        <taxon>Fungi</taxon>
        <taxon>Fungi incertae sedis</taxon>
        <taxon>Mucoromycota</taxon>
        <taxon>Glomeromycotina</taxon>
        <taxon>Glomeromycetes</taxon>
        <taxon>Glomerales</taxon>
        <taxon>Glomeraceae</taxon>
        <taxon>Rhizophagus</taxon>
    </lineage>
</organism>
<dbReference type="AlphaFoldDB" id="A0A015KBZ5"/>
<dbReference type="PROSITE" id="PS50011">
    <property type="entry name" value="PROTEIN_KINASE_DOM"/>
    <property type="match status" value="1"/>
</dbReference>
<keyword evidence="3" id="KW-1185">Reference proteome</keyword>
<dbReference type="GO" id="GO:0005524">
    <property type="term" value="F:ATP binding"/>
    <property type="evidence" value="ECO:0007669"/>
    <property type="project" value="InterPro"/>
</dbReference>
<evidence type="ECO:0000313" key="3">
    <source>
        <dbReference type="Proteomes" id="UP000022910"/>
    </source>
</evidence>
<dbReference type="PRINTS" id="PR00109">
    <property type="entry name" value="TYRKINASE"/>
</dbReference>
<protein>
    <submittedName>
        <fullName evidence="2">Cdc15p</fullName>
    </submittedName>
</protein>
<name>A0A015KBZ5_RHIIW</name>
<evidence type="ECO:0000313" key="2">
    <source>
        <dbReference type="EMBL" id="EXX57011.1"/>
    </source>
</evidence>
<dbReference type="HOGENOM" id="CLU_000288_7_34_1"/>
<reference evidence="2 3" key="1">
    <citation type="submission" date="2014-02" db="EMBL/GenBank/DDBJ databases">
        <title>Single nucleus genome sequencing reveals high similarity among nuclei of an endomycorrhizal fungus.</title>
        <authorList>
            <person name="Lin K."/>
            <person name="Geurts R."/>
            <person name="Zhang Z."/>
            <person name="Limpens E."/>
            <person name="Saunders D.G."/>
            <person name="Mu D."/>
            <person name="Pang E."/>
            <person name="Cao H."/>
            <person name="Cha H."/>
            <person name="Lin T."/>
            <person name="Zhou Q."/>
            <person name="Shang Y."/>
            <person name="Li Y."/>
            <person name="Ivanov S."/>
            <person name="Sharma T."/>
            <person name="Velzen R.V."/>
            <person name="Ruijter N.D."/>
            <person name="Aanen D.K."/>
            <person name="Win J."/>
            <person name="Kamoun S."/>
            <person name="Bisseling T."/>
            <person name="Huang S."/>
        </authorList>
    </citation>
    <scope>NUCLEOTIDE SEQUENCE [LARGE SCALE GENOMIC DNA]</scope>
    <source>
        <strain evidence="3">DAOM197198w</strain>
    </source>
</reference>
<gene>
    <name evidence="2" type="ORF">RirG_211020</name>
</gene>
<accession>A0A015KBZ5</accession>
<dbReference type="Gene3D" id="1.10.510.10">
    <property type="entry name" value="Transferase(Phosphotransferase) domain 1"/>
    <property type="match status" value="1"/>
</dbReference>
<dbReference type="PANTHER" id="PTHR44329">
    <property type="entry name" value="SERINE/THREONINE-PROTEIN KINASE TNNI3K-RELATED"/>
    <property type="match status" value="1"/>
</dbReference>
<evidence type="ECO:0000259" key="1">
    <source>
        <dbReference type="PROSITE" id="PS50011"/>
    </source>
</evidence>
<comment type="caution">
    <text evidence="2">The sequence shown here is derived from an EMBL/GenBank/DDBJ whole genome shotgun (WGS) entry which is preliminary data.</text>
</comment>
<dbReference type="InterPro" id="IPR001245">
    <property type="entry name" value="Ser-Thr/Tyr_kinase_cat_dom"/>
</dbReference>
<dbReference type="InterPro" id="IPR051681">
    <property type="entry name" value="Ser/Thr_Kinases-Pseudokinases"/>
</dbReference>
<dbReference type="GO" id="GO:0004674">
    <property type="term" value="F:protein serine/threonine kinase activity"/>
    <property type="evidence" value="ECO:0007669"/>
    <property type="project" value="TreeGrafter"/>
</dbReference>
<dbReference type="InterPro" id="IPR011009">
    <property type="entry name" value="Kinase-like_dom_sf"/>
</dbReference>
<sequence>MKDIKISDNIFEQIKDFDHFNLTEEQNLLINKLILNEELKIRYKDYGLCKECKQPKITYGWCQCKFQQNFKNWTSGNNEINEFIQKLQLNAKYYSKILEWIEYDRFENIEYLTKGGFGTSYKAIWKDGYIEYWNSENNQWKRGKKSDETYPVVLKCLHNSQDITVEFLNEIETHIIATNSHYVTRCHGFTKDPESNNFMIVMEYVENGSLRQYLNNSFNSMKWDEKMDILRHIASGLDDIHKKGLIHHDLHCGNILKGRNFTYITDLGLYQPANVKYSQGDHKKVYGVLPYVAPEVLRGDEYTQESDIYAFGIIAYEVCTGIPPYHDIIHDGFLAIRICQGQRPKSNYKIPKIILNIIKQCWDADLLKRPKANELYNLFHDLYNNIYSNYDSDLEINKQIEKVNEFNEKLIRSSSSYNGITLSYIINSQAIYTSRLLDFKNLPAPRNVDTDDDDNSGN</sequence>